<dbReference type="InterPro" id="IPR013507">
    <property type="entry name" value="DNA_mismatch_S5_2-like"/>
</dbReference>
<dbReference type="InterPro" id="IPR036890">
    <property type="entry name" value="HATPase_C_sf"/>
</dbReference>
<dbReference type="Gene3D" id="3.30.230.10">
    <property type="match status" value="1"/>
</dbReference>
<feature type="domain" description="DNA mismatch repair protein S5" evidence="7">
    <location>
        <begin position="212"/>
        <end position="330"/>
    </location>
</feature>
<evidence type="ECO:0000256" key="2">
    <source>
        <dbReference type="ARBA" id="ARBA00021975"/>
    </source>
</evidence>
<dbReference type="InterPro" id="IPR014790">
    <property type="entry name" value="MutL_C"/>
</dbReference>
<dbReference type="PANTHER" id="PTHR10073:SF12">
    <property type="entry name" value="DNA MISMATCH REPAIR PROTEIN MLH1"/>
    <property type="match status" value="1"/>
</dbReference>
<comment type="similarity">
    <text evidence="1 5">Belongs to the DNA mismatch repair MutL/HexB family.</text>
</comment>
<feature type="region of interest" description="Disordered" evidence="6">
    <location>
        <begin position="329"/>
        <end position="379"/>
    </location>
</feature>
<accession>A0ABY0C032</accession>
<dbReference type="SMART" id="SM01340">
    <property type="entry name" value="DNA_mis_repair"/>
    <property type="match status" value="1"/>
</dbReference>
<dbReference type="Gene3D" id="3.30.565.10">
    <property type="entry name" value="Histidine kinase-like ATPase, C-terminal domain"/>
    <property type="match status" value="1"/>
</dbReference>
<evidence type="ECO:0000256" key="4">
    <source>
        <dbReference type="ARBA" id="ARBA00023204"/>
    </source>
</evidence>
<comment type="function">
    <text evidence="5">This protein is involved in the repair of mismatches in DNA. It is required for dam-dependent methyl-directed DNA mismatch repair. May act as a 'molecular matchmaker', a protein that promotes the formation of a stable complex between two or more DNA-binding proteins in an ATP-dependent manner without itself being part of a final effector complex.</text>
</comment>
<gene>
    <name evidence="5" type="primary">mutL</name>
    <name evidence="8" type="ORF">CWE12_05260</name>
</gene>
<organism evidence="8 9">
    <name type="scientific">Aliidiomarina sedimenti</name>
    <dbReference type="NCBI Taxonomy" id="1933879"/>
    <lineage>
        <taxon>Bacteria</taxon>
        <taxon>Pseudomonadati</taxon>
        <taxon>Pseudomonadota</taxon>
        <taxon>Gammaproteobacteria</taxon>
        <taxon>Alteromonadales</taxon>
        <taxon>Idiomarinaceae</taxon>
        <taxon>Aliidiomarina</taxon>
    </lineage>
</organism>
<reference evidence="8 9" key="1">
    <citation type="journal article" date="2018" name="Front. Microbiol.">
        <title>Genome-Based Analysis Reveals the Taxonomy and Diversity of the Family Idiomarinaceae.</title>
        <authorList>
            <person name="Liu Y."/>
            <person name="Lai Q."/>
            <person name="Shao Z."/>
        </authorList>
    </citation>
    <scope>NUCLEOTIDE SEQUENCE [LARGE SCALE GENOMIC DNA]</scope>
    <source>
        <strain evidence="8 9">GBSy1</strain>
    </source>
</reference>
<dbReference type="Pfam" id="PF13589">
    <property type="entry name" value="HATPase_c_3"/>
    <property type="match status" value="1"/>
</dbReference>
<dbReference type="Pfam" id="PF08676">
    <property type="entry name" value="MutL_C"/>
    <property type="match status" value="1"/>
</dbReference>
<dbReference type="Proteomes" id="UP000287410">
    <property type="component" value="Unassembled WGS sequence"/>
</dbReference>
<keyword evidence="3 5" id="KW-0227">DNA damage</keyword>
<evidence type="ECO:0000256" key="3">
    <source>
        <dbReference type="ARBA" id="ARBA00022763"/>
    </source>
</evidence>
<protein>
    <recommendedName>
        <fullName evidence="2 5">DNA mismatch repair protein MutL</fullName>
    </recommendedName>
</protein>
<dbReference type="RefSeq" id="WP_126788635.1">
    <property type="nucleotide sequence ID" value="NZ_PIPN01000002.1"/>
</dbReference>
<dbReference type="InterPro" id="IPR020667">
    <property type="entry name" value="DNA_mismatch_repair_MutL"/>
</dbReference>
<evidence type="ECO:0000313" key="8">
    <source>
        <dbReference type="EMBL" id="RUO30655.1"/>
    </source>
</evidence>
<dbReference type="InterPro" id="IPR020568">
    <property type="entry name" value="Ribosomal_Su5_D2-typ_SF"/>
</dbReference>
<dbReference type="NCBIfam" id="TIGR00585">
    <property type="entry name" value="mutl"/>
    <property type="match status" value="1"/>
</dbReference>
<dbReference type="SUPFAM" id="SSF118116">
    <property type="entry name" value="DNA mismatch repair protein MutL"/>
    <property type="match status" value="1"/>
</dbReference>
<dbReference type="PROSITE" id="PS00058">
    <property type="entry name" value="DNA_MISMATCH_REPAIR_1"/>
    <property type="match status" value="1"/>
</dbReference>
<dbReference type="Pfam" id="PF01119">
    <property type="entry name" value="DNA_mis_repair"/>
    <property type="match status" value="1"/>
</dbReference>
<evidence type="ECO:0000259" key="7">
    <source>
        <dbReference type="SMART" id="SM01340"/>
    </source>
</evidence>
<comment type="caution">
    <text evidence="8">The sequence shown here is derived from an EMBL/GenBank/DDBJ whole genome shotgun (WGS) entry which is preliminary data.</text>
</comment>
<dbReference type="InterPro" id="IPR014721">
    <property type="entry name" value="Ribsml_uS5_D2-typ_fold_subgr"/>
</dbReference>
<dbReference type="SUPFAM" id="SSF54211">
    <property type="entry name" value="Ribosomal protein S5 domain 2-like"/>
    <property type="match status" value="1"/>
</dbReference>
<sequence length="570" mass="63668">MPIRQLPAQLANQIAAGEVVERPSSVVKELVENSIDAGASELLIDIEQGGARRIRIRDNGSGIEQDQLELALSRHATSKISSLDDLESIASLGFRGEALASISSVSRLTLTSKTAAQAEAWQAFCEGREMRVQIQPAAHPTGTTIDVQDLFFNTPARRKFMRTEKTEFGHIDEVVRRIALGCPRVRILLQHNGRRIRDYRPLRDESNATQRLSSIVGNAFAQHALSLQAEVAPWRLRGWVAPAAHCRHQGDIQYMYVNGRMMKDKLLNHAIRQAYGEQLGDDRQPTFVLYLELPPRDVDVNVHPAKHEVRFHQARQVHDFVLQSLRQALPGTNPQTEGGDDYQPPPQHFYHQPERSGHTAQEQPLSSTARPESRSPSSSAAFAGYQQLMTPAADERSAARTDTPTDTQLLTVLEQAYVLVRQGSDLSLARVSELHYEVERSRLQQKLAQGLSGQPLLVPVQLKLDHALSEASVHQLAKLGVMLKPLSTDKVIVMQVPAMLRNHSVEDSLHNLLALLREQGTDESELASWLAAQVTQPQYSDEQAAYWWQQAQALGRASDHLRKLDWRALC</sequence>
<name>A0ABY0C032_9GAMM</name>
<dbReference type="Gene3D" id="3.30.1370.100">
    <property type="entry name" value="MutL, C-terminal domain, regulatory subdomain"/>
    <property type="match status" value="1"/>
</dbReference>
<keyword evidence="9" id="KW-1185">Reference proteome</keyword>
<dbReference type="CDD" id="cd16926">
    <property type="entry name" value="HATPase_MutL-MLH-PMS-like"/>
    <property type="match status" value="1"/>
</dbReference>
<keyword evidence="4 5" id="KW-0234">DNA repair</keyword>
<dbReference type="InterPro" id="IPR042121">
    <property type="entry name" value="MutL_C_regsub"/>
</dbReference>
<evidence type="ECO:0000256" key="5">
    <source>
        <dbReference type="HAMAP-Rule" id="MF_00149"/>
    </source>
</evidence>
<dbReference type="EMBL" id="PIPN01000002">
    <property type="protein sequence ID" value="RUO30655.1"/>
    <property type="molecule type" value="Genomic_DNA"/>
</dbReference>
<evidence type="ECO:0000256" key="6">
    <source>
        <dbReference type="SAM" id="MobiDB-lite"/>
    </source>
</evidence>
<evidence type="ECO:0000256" key="1">
    <source>
        <dbReference type="ARBA" id="ARBA00006082"/>
    </source>
</evidence>
<dbReference type="InterPro" id="IPR014762">
    <property type="entry name" value="DNA_mismatch_repair_CS"/>
</dbReference>
<evidence type="ECO:0000313" key="9">
    <source>
        <dbReference type="Proteomes" id="UP000287410"/>
    </source>
</evidence>
<dbReference type="InterPro" id="IPR038973">
    <property type="entry name" value="MutL/Mlh/Pms-like"/>
</dbReference>
<dbReference type="SUPFAM" id="SSF55874">
    <property type="entry name" value="ATPase domain of HSP90 chaperone/DNA topoisomerase II/histidine kinase"/>
    <property type="match status" value="1"/>
</dbReference>
<feature type="compositionally biased region" description="Low complexity" evidence="6">
    <location>
        <begin position="366"/>
        <end position="379"/>
    </location>
</feature>
<dbReference type="CDD" id="cd03482">
    <property type="entry name" value="MutL_Trans_MutL"/>
    <property type="match status" value="1"/>
</dbReference>
<dbReference type="InterPro" id="IPR037198">
    <property type="entry name" value="MutL_C_sf"/>
</dbReference>
<proteinExistence type="inferred from homology"/>
<dbReference type="HAMAP" id="MF_00149">
    <property type="entry name" value="DNA_mis_repair"/>
    <property type="match status" value="1"/>
</dbReference>
<dbReference type="InterPro" id="IPR002099">
    <property type="entry name" value="MutL/Mlh/PMS"/>
</dbReference>
<dbReference type="PANTHER" id="PTHR10073">
    <property type="entry name" value="DNA MISMATCH REPAIR PROTEIN MLH, PMS, MUTL"/>
    <property type="match status" value="1"/>
</dbReference>